<organism evidence="1 2">
    <name type="scientific">Ostreobium quekettii</name>
    <dbReference type="NCBI Taxonomy" id="121088"/>
    <lineage>
        <taxon>Eukaryota</taxon>
        <taxon>Viridiplantae</taxon>
        <taxon>Chlorophyta</taxon>
        <taxon>core chlorophytes</taxon>
        <taxon>Ulvophyceae</taxon>
        <taxon>TCBD clade</taxon>
        <taxon>Bryopsidales</taxon>
        <taxon>Ostreobineae</taxon>
        <taxon>Ostreobiaceae</taxon>
        <taxon>Ostreobium</taxon>
    </lineage>
</organism>
<sequence length="324" mass="36584">MLPGAAALDSGRVFEFVGDVATRPDALASLHIYDLDSPEAMGPQSFIEFSFLRYADALWKGGNIPYTNYLQRPSTTIIPNNTEQLADAFSMDVRHGTEKGCFEFANQHPHPYLRARIEHDQVTVERRVYSESTPHGCFPTRVIDVTELSDGSGYTEIMDLKLEPLQDESPVAQEFTAESFRNFEMTYQVYRDHGDGQELAERIYMDYVSPAAAEMETLQPAAEPNNPRIWFLWANGILIFVVMIKANPVTGKQPAVIDDVRVRAESDWLSLNHYDVSDTAIDLHLEIHGARLSERGALSNPLEVEIEYDDGHVERHPAILYVHL</sequence>
<name>A0A8S1J6Y0_9CHLO</name>
<protein>
    <submittedName>
        <fullName evidence="1">Uncharacterized protein</fullName>
    </submittedName>
</protein>
<comment type="caution">
    <text evidence="1">The sequence shown here is derived from an EMBL/GenBank/DDBJ whole genome shotgun (WGS) entry which is preliminary data.</text>
</comment>
<evidence type="ECO:0000313" key="2">
    <source>
        <dbReference type="Proteomes" id="UP000708148"/>
    </source>
</evidence>
<dbReference type="Proteomes" id="UP000708148">
    <property type="component" value="Unassembled WGS sequence"/>
</dbReference>
<gene>
    <name evidence="1" type="ORF">OSTQU699_LOCUS7176</name>
</gene>
<dbReference type="EMBL" id="CAJHUC010001639">
    <property type="protein sequence ID" value="CAD7701819.1"/>
    <property type="molecule type" value="Genomic_DNA"/>
</dbReference>
<proteinExistence type="predicted"/>
<keyword evidence="2" id="KW-1185">Reference proteome</keyword>
<reference evidence="1" key="1">
    <citation type="submission" date="2020-12" db="EMBL/GenBank/DDBJ databases">
        <authorList>
            <person name="Iha C."/>
        </authorList>
    </citation>
    <scope>NUCLEOTIDE SEQUENCE</scope>
</reference>
<evidence type="ECO:0000313" key="1">
    <source>
        <dbReference type="EMBL" id="CAD7701819.1"/>
    </source>
</evidence>
<dbReference type="AlphaFoldDB" id="A0A8S1J6Y0"/>
<accession>A0A8S1J6Y0</accession>